<dbReference type="OrthoDB" id="3210850at2759"/>
<dbReference type="EMBL" id="CAFZ01000182">
    <property type="protein sequence ID" value="CCA72767.1"/>
    <property type="molecule type" value="Genomic_DNA"/>
</dbReference>
<feature type="transmembrane region" description="Helical" evidence="2">
    <location>
        <begin position="85"/>
        <end position="107"/>
    </location>
</feature>
<dbReference type="Proteomes" id="UP000007148">
    <property type="component" value="Unassembled WGS sequence"/>
</dbReference>
<sequence length="369" mass="40737">MRAINVTKWLLLLLFLDSWLFVFISAVLVNGIGLSLSAGACTMGIVSCIVFYCASKLFIYLFLLEKVYIVWPHKGRRFSSTAYRVGFTGVAAVVIIFVSMITGRIAFIREDGQCVIGLHRPASLTALLMDLFVNILLTAMFLWPLWRSNLLSPPIKRVATRTLVSSMVSLTVSVVNLAVLTALKGHELAFICLASCSTDVVVNAVSLYWLTRPQSSTNSSSVGQRSPITPPVEFTRVTRTEVRSKPDTRSKTRSVTFAPAKGLAKEDETTGPSTTSLCNDTSKMYNHEETDSRPFFSTLGHYDDPNQTRQTIPFTSLPAVLYVSSPTSNQKRHSVGVFVEPPTNEGQTSFFGRLLGRDTGLDDRKLCNK</sequence>
<evidence type="ECO:0008006" key="5">
    <source>
        <dbReference type="Google" id="ProtNLM"/>
    </source>
</evidence>
<feature type="transmembrane region" description="Helical" evidence="2">
    <location>
        <begin position="9"/>
        <end position="32"/>
    </location>
</feature>
<dbReference type="eggNOG" id="ENOG502RY0X">
    <property type="taxonomic scope" value="Eukaryota"/>
</dbReference>
<feature type="compositionally biased region" description="Basic and acidic residues" evidence="1">
    <location>
        <begin position="241"/>
        <end position="250"/>
    </location>
</feature>
<dbReference type="InParanoid" id="G4TN86"/>
<reference evidence="3 4" key="1">
    <citation type="journal article" date="2011" name="PLoS Pathog.">
        <title>Endophytic Life Strategies Decoded by Genome and Transcriptome Analyses of the Mutualistic Root Symbiont Piriformospora indica.</title>
        <authorList>
            <person name="Zuccaro A."/>
            <person name="Lahrmann U."/>
            <person name="Guldener U."/>
            <person name="Langen G."/>
            <person name="Pfiffi S."/>
            <person name="Biedenkopf D."/>
            <person name="Wong P."/>
            <person name="Samans B."/>
            <person name="Grimm C."/>
            <person name="Basiewicz M."/>
            <person name="Murat C."/>
            <person name="Martin F."/>
            <person name="Kogel K.H."/>
        </authorList>
    </citation>
    <scope>NUCLEOTIDE SEQUENCE [LARGE SCALE GENOMIC DNA]</scope>
    <source>
        <strain evidence="3 4">DSM 11827</strain>
    </source>
</reference>
<accession>G4TN86</accession>
<dbReference type="OMA" id="TRESCAW"/>
<keyword evidence="2" id="KW-0812">Transmembrane</keyword>
<evidence type="ECO:0000256" key="2">
    <source>
        <dbReference type="SAM" id="Phobius"/>
    </source>
</evidence>
<organism evidence="3 4">
    <name type="scientific">Serendipita indica (strain DSM 11827)</name>
    <name type="common">Root endophyte fungus</name>
    <name type="synonym">Piriformospora indica</name>
    <dbReference type="NCBI Taxonomy" id="1109443"/>
    <lineage>
        <taxon>Eukaryota</taxon>
        <taxon>Fungi</taxon>
        <taxon>Dikarya</taxon>
        <taxon>Basidiomycota</taxon>
        <taxon>Agaricomycotina</taxon>
        <taxon>Agaricomycetes</taxon>
        <taxon>Sebacinales</taxon>
        <taxon>Serendipitaceae</taxon>
        <taxon>Serendipita</taxon>
    </lineage>
</organism>
<gene>
    <name evidence="3" type="ORF">PIIN_06705</name>
</gene>
<dbReference type="AlphaFoldDB" id="G4TN86"/>
<dbReference type="PANTHER" id="PTHR38848:SF3">
    <property type="entry name" value="G-PROTEIN COUPLED RECEPTORS FAMILY 3 PROFILE DOMAIN-CONTAINING PROTEIN"/>
    <property type="match status" value="1"/>
</dbReference>
<proteinExistence type="predicted"/>
<comment type="caution">
    <text evidence="3">The sequence shown here is derived from an EMBL/GenBank/DDBJ whole genome shotgun (WGS) entry which is preliminary data.</text>
</comment>
<protein>
    <recommendedName>
        <fullName evidence="5">Transmembrane protein</fullName>
    </recommendedName>
</protein>
<evidence type="ECO:0000313" key="3">
    <source>
        <dbReference type="EMBL" id="CCA72767.1"/>
    </source>
</evidence>
<feature type="transmembrane region" description="Helical" evidence="2">
    <location>
        <begin position="44"/>
        <end position="64"/>
    </location>
</feature>
<keyword evidence="4" id="KW-1185">Reference proteome</keyword>
<dbReference type="PANTHER" id="PTHR38848">
    <property type="entry name" value="G-PROTEIN COUPLED RECEPTORS FAMILY 3 PROFILE DOMAIN-CONTAINING PROTEIN"/>
    <property type="match status" value="1"/>
</dbReference>
<dbReference type="HOGENOM" id="CLU_043698_2_1_1"/>
<keyword evidence="2" id="KW-0472">Membrane</keyword>
<evidence type="ECO:0000256" key="1">
    <source>
        <dbReference type="SAM" id="MobiDB-lite"/>
    </source>
</evidence>
<feature type="transmembrane region" description="Helical" evidence="2">
    <location>
        <begin position="127"/>
        <end position="146"/>
    </location>
</feature>
<feature type="region of interest" description="Disordered" evidence="1">
    <location>
        <begin position="241"/>
        <end position="278"/>
    </location>
</feature>
<feature type="transmembrane region" description="Helical" evidence="2">
    <location>
        <begin position="158"/>
        <end position="182"/>
    </location>
</feature>
<evidence type="ECO:0000313" key="4">
    <source>
        <dbReference type="Proteomes" id="UP000007148"/>
    </source>
</evidence>
<name>G4TN86_SERID</name>
<keyword evidence="2" id="KW-1133">Transmembrane helix</keyword>